<proteinExistence type="predicted"/>
<reference evidence="3" key="1">
    <citation type="submission" date="2019-01" db="EMBL/GenBank/DDBJ databases">
        <title>Cytophagaceae bacterium strain CAR-16.</title>
        <authorList>
            <person name="Chen W.-M."/>
        </authorList>
    </citation>
    <scope>NUCLEOTIDE SEQUENCE [LARGE SCALE GENOMIC DNA]</scope>
    <source>
        <strain evidence="3">CHR27</strain>
    </source>
</reference>
<dbReference type="RefSeq" id="WP_129403430.1">
    <property type="nucleotide sequence ID" value="NZ_SBKP01000003.1"/>
</dbReference>
<keyword evidence="3" id="KW-1185">Reference proteome</keyword>
<dbReference type="NCBIfam" id="TIGR02532">
    <property type="entry name" value="IV_pilin_GFxxxE"/>
    <property type="match status" value="1"/>
</dbReference>
<feature type="transmembrane region" description="Helical" evidence="1">
    <location>
        <begin position="12"/>
        <end position="37"/>
    </location>
</feature>
<dbReference type="SUPFAM" id="SSF54523">
    <property type="entry name" value="Pili subunits"/>
    <property type="match status" value="1"/>
</dbReference>
<dbReference type="InterPro" id="IPR045584">
    <property type="entry name" value="Pilin-like"/>
</dbReference>
<comment type="caution">
    <text evidence="2">The sequence shown here is derived from an EMBL/GenBank/DDBJ whole genome shotgun (WGS) entry which is preliminary data.</text>
</comment>
<dbReference type="PROSITE" id="PS00409">
    <property type="entry name" value="PROKAR_NTER_METHYL"/>
    <property type="match status" value="1"/>
</dbReference>
<evidence type="ECO:0000313" key="3">
    <source>
        <dbReference type="Proteomes" id="UP000290958"/>
    </source>
</evidence>
<dbReference type="EMBL" id="SBKP01000003">
    <property type="protein sequence ID" value="RXR29893.1"/>
    <property type="molecule type" value="Genomic_DNA"/>
</dbReference>
<organism evidence="2 3">
    <name type="scientific">Sphingobium fluviale</name>
    <dbReference type="NCBI Taxonomy" id="2506423"/>
    <lineage>
        <taxon>Bacteria</taxon>
        <taxon>Pseudomonadati</taxon>
        <taxon>Pseudomonadota</taxon>
        <taxon>Alphaproteobacteria</taxon>
        <taxon>Sphingomonadales</taxon>
        <taxon>Sphingomonadaceae</taxon>
        <taxon>Sphingobium</taxon>
    </lineage>
</organism>
<dbReference type="AlphaFoldDB" id="A0A4Q1KJA1"/>
<dbReference type="Pfam" id="PF07963">
    <property type="entry name" value="N_methyl"/>
    <property type="match status" value="1"/>
</dbReference>
<gene>
    <name evidence="2" type="ORF">EQG66_04975</name>
</gene>
<dbReference type="OrthoDB" id="8220660at2"/>
<dbReference type="Proteomes" id="UP000290958">
    <property type="component" value="Unassembled WGS sequence"/>
</dbReference>
<protein>
    <submittedName>
        <fullName evidence="2">Prepilin-type N-terminal cleavage/methylation domain-containing protein</fullName>
    </submittedName>
</protein>
<evidence type="ECO:0000313" key="2">
    <source>
        <dbReference type="EMBL" id="RXR29893.1"/>
    </source>
</evidence>
<dbReference type="InterPro" id="IPR012902">
    <property type="entry name" value="N_methyl_site"/>
</dbReference>
<keyword evidence="1" id="KW-0812">Transmembrane</keyword>
<name>A0A4Q1KJA1_9SPHN</name>
<accession>A0A4Q1KJA1</accession>
<keyword evidence="1" id="KW-1133">Transmembrane helix</keyword>
<keyword evidence="1" id="KW-0472">Membrane</keyword>
<evidence type="ECO:0000256" key="1">
    <source>
        <dbReference type="SAM" id="Phobius"/>
    </source>
</evidence>
<sequence length="226" mass="24259">MTPATRLPNERGFTLIELLVSLAILSMVATLLLGGVVSAGTLARRAEQADGAASEISAAQTILRHRIEGLRPVRRLDSSDPMMDVGGTEGRFDFFAVPPAGDPTSGVQKYRLVLSATGDLILFRAPELTDSFDLRSYGVTGWKASRLIGGATSLSISYYGAGKAGPLRSWRSFWDDNATAPELVRIRVGFAPGDPRVWPDLVIRPAVSVDLACDPETQTRNCGNRA</sequence>